<dbReference type="EMBL" id="JACCBN010000001">
    <property type="protein sequence ID" value="NYD39178.1"/>
    <property type="molecule type" value="Genomic_DNA"/>
</dbReference>
<sequence>MSIEDGTNPARRAVEELLHVAQHGRDLCPPGNDPQEWASGVLYDLARVAELLDGAVEQVSGRRNDTVADSAHALATVISAHRNLAVGPPPQ</sequence>
<comment type="caution">
    <text evidence="1">The sequence shown here is derived from an EMBL/GenBank/DDBJ whole genome shotgun (WGS) entry which is preliminary data.</text>
</comment>
<dbReference type="Proteomes" id="UP000535890">
    <property type="component" value="Unassembled WGS sequence"/>
</dbReference>
<dbReference type="RefSeq" id="WP_179796532.1">
    <property type="nucleotide sequence ID" value="NZ_BAABHP010000001.1"/>
</dbReference>
<accession>A0A7Y9E0X6</accession>
<gene>
    <name evidence="1" type="ORF">BJ983_005280</name>
</gene>
<dbReference type="AlphaFoldDB" id="A0A7Y9E0X6"/>
<protein>
    <submittedName>
        <fullName evidence="1">Uncharacterized protein</fullName>
    </submittedName>
</protein>
<evidence type="ECO:0000313" key="1">
    <source>
        <dbReference type="EMBL" id="NYD39178.1"/>
    </source>
</evidence>
<proteinExistence type="predicted"/>
<evidence type="ECO:0000313" key="2">
    <source>
        <dbReference type="Proteomes" id="UP000535890"/>
    </source>
</evidence>
<keyword evidence="2" id="KW-1185">Reference proteome</keyword>
<organism evidence="1 2">
    <name type="scientific">Actinomycetospora corticicola</name>
    <dbReference type="NCBI Taxonomy" id="663602"/>
    <lineage>
        <taxon>Bacteria</taxon>
        <taxon>Bacillati</taxon>
        <taxon>Actinomycetota</taxon>
        <taxon>Actinomycetes</taxon>
        <taxon>Pseudonocardiales</taxon>
        <taxon>Pseudonocardiaceae</taxon>
        <taxon>Actinomycetospora</taxon>
    </lineage>
</organism>
<name>A0A7Y9E0X6_9PSEU</name>
<reference evidence="1 2" key="1">
    <citation type="submission" date="2020-07" db="EMBL/GenBank/DDBJ databases">
        <title>Sequencing the genomes of 1000 actinobacteria strains.</title>
        <authorList>
            <person name="Klenk H.-P."/>
        </authorList>
    </citation>
    <scope>NUCLEOTIDE SEQUENCE [LARGE SCALE GENOMIC DNA]</scope>
    <source>
        <strain evidence="1 2">DSM 45772</strain>
    </source>
</reference>